<protein>
    <submittedName>
        <fullName evidence="2">DUF31 family protein</fullName>
    </submittedName>
</protein>
<gene>
    <name evidence="2" type="ORF">H9897_00585</name>
</gene>
<dbReference type="PRINTS" id="PR00840">
    <property type="entry name" value="Y06768FAMILY"/>
</dbReference>
<name>A0A9E2KVX8_9BACT</name>
<evidence type="ECO:0000313" key="2">
    <source>
        <dbReference type="EMBL" id="MBU3830648.1"/>
    </source>
</evidence>
<sequence length="501" mass="57877">MNIKLKQTLIALGSLLTAGAVAGSIVAVAIIYGRKNTHSQVSENIVYKKASNEQEIYANNNSLSLLFYIKPIESYLLDFIRNLNSNTANSNYAQLINYIENNQNSKELYSITTGTMWLFDYMINSQDKNIYYFASNIHVLNLGYTYKFPLTNGKIELFFPYLPFVNGKISTYVTQPIGNPNESDYQSYKNIINNDARSWNEYWLNLTSAYNSIIPIGAIYNDGNIENTNPYLGTIKVTKNNQSISYFVDSNYNISESYKLNNSSIKANDMGLIRFDLNPTQFFDSQFSVRSVIKDNIYKIFDISVNVENYLDTFTYIERVKYLTKLINDGYSSNIDEIKNKFLFNSIENVSNTQFTIGGYPGLSYSNSAESYVTFNCDTINRDLVKKNTLNIERNDIDVWYNFHNYYYVYDQLTNYTFYNVNLGSGSSGSMVINQNYQLVGIYWGVIETSNWISGMVTPIYDLSNQYSLVFRWLNYLNNQNIQTEVFNLFELLNNNNYFQK</sequence>
<comment type="caution">
    <text evidence="2">The sequence shown here is derived from an EMBL/GenBank/DDBJ whole genome shotgun (WGS) entry which is preliminary data.</text>
</comment>
<proteinExistence type="predicted"/>
<dbReference type="Pfam" id="PF01732">
    <property type="entry name" value="Mycop_pep_DUF31"/>
    <property type="match status" value="1"/>
</dbReference>
<feature type="domain" description="DUF31" evidence="1">
    <location>
        <begin position="100"/>
        <end position="445"/>
    </location>
</feature>
<dbReference type="InterPro" id="IPR022381">
    <property type="entry name" value="Uncharacterised_MG067"/>
</dbReference>
<evidence type="ECO:0000259" key="1">
    <source>
        <dbReference type="Pfam" id="PF01732"/>
    </source>
</evidence>
<dbReference type="EMBL" id="JAHLFM010000010">
    <property type="protein sequence ID" value="MBU3830648.1"/>
    <property type="molecule type" value="Genomic_DNA"/>
</dbReference>
<dbReference type="InterPro" id="IPR022382">
    <property type="entry name" value="Mycoplasma_peptidase_DUF31"/>
</dbReference>
<reference evidence="2" key="2">
    <citation type="submission" date="2021-04" db="EMBL/GenBank/DDBJ databases">
        <authorList>
            <person name="Gilroy R."/>
        </authorList>
    </citation>
    <scope>NUCLEOTIDE SEQUENCE</scope>
    <source>
        <strain evidence="2">A5-1222</strain>
    </source>
</reference>
<organism evidence="2 3">
    <name type="scientific">Candidatus Ureaplasma intestinipullorum</name>
    <dbReference type="NCBI Taxonomy" id="2838770"/>
    <lineage>
        <taxon>Bacteria</taxon>
        <taxon>Bacillati</taxon>
        <taxon>Mycoplasmatota</taxon>
        <taxon>Mycoplasmoidales</taxon>
        <taxon>Mycoplasmoidaceae</taxon>
        <taxon>Ureaplasma</taxon>
    </lineage>
</organism>
<accession>A0A9E2KVX8</accession>
<dbReference type="AlphaFoldDB" id="A0A9E2KVX8"/>
<reference evidence="2" key="1">
    <citation type="journal article" date="2021" name="PeerJ">
        <title>Extensive microbial diversity within the chicken gut microbiome revealed by metagenomics and culture.</title>
        <authorList>
            <person name="Gilroy R."/>
            <person name="Ravi A."/>
            <person name="Getino M."/>
            <person name="Pursley I."/>
            <person name="Horton D.L."/>
            <person name="Alikhan N.F."/>
            <person name="Baker D."/>
            <person name="Gharbi K."/>
            <person name="Hall N."/>
            <person name="Watson M."/>
            <person name="Adriaenssens E.M."/>
            <person name="Foster-Nyarko E."/>
            <person name="Jarju S."/>
            <person name="Secka A."/>
            <person name="Antonio M."/>
            <person name="Oren A."/>
            <person name="Chaudhuri R.R."/>
            <person name="La Ragione R."/>
            <person name="Hildebrand F."/>
            <person name="Pallen M.J."/>
        </authorList>
    </citation>
    <scope>NUCLEOTIDE SEQUENCE</scope>
    <source>
        <strain evidence="2">A5-1222</strain>
    </source>
</reference>
<dbReference type="Proteomes" id="UP000824247">
    <property type="component" value="Unassembled WGS sequence"/>
</dbReference>
<evidence type="ECO:0000313" key="3">
    <source>
        <dbReference type="Proteomes" id="UP000824247"/>
    </source>
</evidence>